<evidence type="ECO:0000313" key="3">
    <source>
        <dbReference type="Proteomes" id="UP000305398"/>
    </source>
</evidence>
<gene>
    <name evidence="2" type="ORF">FHG12_09790</name>
</gene>
<sequence>MRHYRANHLGVLTSLFKLYKKRIPQDWAVRFFFEFQSMSLLHWRLCGTLLVLLLTGCRSEKSAFFFRQPLPQAGAVAHVPIALKRLPPALPEAAADAKSHLTTRNNVARSGHKTLIIRNLPTRVSQKRFALTFITAPSLPRKYSAATGHHSAASAAKHEKLHLLLGLGLTAAGIVLGLLLGGWAGLVVGVLIVGLGYYFLGLAFGGSHAWQEIFQEIFNL</sequence>
<dbReference type="RefSeq" id="WP_139515559.1">
    <property type="nucleotide sequence ID" value="NZ_CP040896.1"/>
</dbReference>
<evidence type="ECO:0000256" key="1">
    <source>
        <dbReference type="SAM" id="Phobius"/>
    </source>
</evidence>
<keyword evidence="1" id="KW-1133">Transmembrane helix</keyword>
<accession>A0A5B7ZYU7</accession>
<keyword evidence="1" id="KW-0472">Membrane</keyword>
<feature type="transmembrane region" description="Helical" evidence="1">
    <location>
        <begin position="161"/>
        <end position="180"/>
    </location>
</feature>
<dbReference type="Proteomes" id="UP000305398">
    <property type="component" value="Chromosome"/>
</dbReference>
<evidence type="ECO:0000313" key="2">
    <source>
        <dbReference type="EMBL" id="QDA60381.1"/>
    </source>
</evidence>
<dbReference type="AlphaFoldDB" id="A0A5B7ZYU7"/>
<reference evidence="2 3" key="1">
    <citation type="submission" date="2019-06" db="EMBL/GenBank/DDBJ databases">
        <authorList>
            <person name="Srinivasan S."/>
        </authorList>
    </citation>
    <scope>NUCLEOTIDE SEQUENCE [LARGE SCALE GENOMIC DNA]</scope>
    <source>
        <strain evidence="2 3">17J68-5</strain>
    </source>
</reference>
<dbReference type="KEGG" id="hyj:FHG12_09790"/>
<dbReference type="EMBL" id="CP040896">
    <property type="protein sequence ID" value="QDA60381.1"/>
    <property type="molecule type" value="Genomic_DNA"/>
</dbReference>
<protein>
    <submittedName>
        <fullName evidence="2">Uncharacterized protein</fullName>
    </submittedName>
</protein>
<organism evidence="2 3">
    <name type="scientific">Hymenobacter jejuensis</name>
    <dbReference type="NCBI Taxonomy" id="2502781"/>
    <lineage>
        <taxon>Bacteria</taxon>
        <taxon>Pseudomonadati</taxon>
        <taxon>Bacteroidota</taxon>
        <taxon>Cytophagia</taxon>
        <taxon>Cytophagales</taxon>
        <taxon>Hymenobacteraceae</taxon>
        <taxon>Hymenobacter</taxon>
    </lineage>
</organism>
<feature type="transmembrane region" description="Helical" evidence="1">
    <location>
        <begin position="186"/>
        <end position="205"/>
    </location>
</feature>
<name>A0A5B7ZYU7_9BACT</name>
<keyword evidence="3" id="KW-1185">Reference proteome</keyword>
<proteinExistence type="predicted"/>
<keyword evidence="1" id="KW-0812">Transmembrane</keyword>